<name>A0A1F6V2D2_9BACT</name>
<evidence type="ECO:0000313" key="2">
    <source>
        <dbReference type="Proteomes" id="UP000178985"/>
    </source>
</evidence>
<dbReference type="Proteomes" id="UP000178985">
    <property type="component" value="Unassembled WGS sequence"/>
</dbReference>
<dbReference type="AlphaFoldDB" id="A0A1F6V2D2"/>
<proteinExistence type="predicted"/>
<accession>A0A1F6V2D2</accession>
<reference evidence="1 2" key="1">
    <citation type="journal article" date="2016" name="Nat. Commun.">
        <title>Thousands of microbial genomes shed light on interconnected biogeochemical processes in an aquifer system.</title>
        <authorList>
            <person name="Anantharaman K."/>
            <person name="Brown C.T."/>
            <person name="Hug L.A."/>
            <person name="Sharon I."/>
            <person name="Castelle C.J."/>
            <person name="Probst A.J."/>
            <person name="Thomas B.C."/>
            <person name="Singh A."/>
            <person name="Wilkins M.J."/>
            <person name="Karaoz U."/>
            <person name="Brodie E.L."/>
            <person name="Williams K.H."/>
            <person name="Hubbard S.S."/>
            <person name="Banfield J.F."/>
        </authorList>
    </citation>
    <scope>NUCLEOTIDE SEQUENCE [LARGE SCALE GENOMIC DNA]</scope>
</reference>
<organism evidence="1 2">
    <name type="scientific">Candidatus Nomurabacteria bacterium RIFCSPHIGHO2_01_FULL_40_20</name>
    <dbReference type="NCBI Taxonomy" id="1801738"/>
    <lineage>
        <taxon>Bacteria</taxon>
        <taxon>Candidatus Nomuraibacteriota</taxon>
    </lineage>
</organism>
<gene>
    <name evidence="1" type="ORF">A2733_00760</name>
</gene>
<comment type="caution">
    <text evidence="1">The sequence shown here is derived from an EMBL/GenBank/DDBJ whole genome shotgun (WGS) entry which is preliminary data.</text>
</comment>
<dbReference type="EMBL" id="MFTO01000012">
    <property type="protein sequence ID" value="OGI63840.1"/>
    <property type="molecule type" value="Genomic_DNA"/>
</dbReference>
<protein>
    <submittedName>
        <fullName evidence="1">Uncharacterized protein</fullName>
    </submittedName>
</protein>
<evidence type="ECO:0000313" key="1">
    <source>
        <dbReference type="EMBL" id="OGI63840.1"/>
    </source>
</evidence>
<sequence length="122" mass="13457">MGNGPEDLAKKGIAPVVEHAVSTWSPEDIQLVAQWKLDELRSGEGGYKCRYVRVKDGHLSTLASLMHGDTEDSVAASGYLPIENPQLLDRLIEYYQQLSVKFPREAGYDLEKARGGGKDNPI</sequence>